<gene>
    <name evidence="1" type="primary">ABSGL_11817.1 scaffold 12340</name>
</gene>
<reference evidence="1" key="1">
    <citation type="submission" date="2016-04" db="EMBL/GenBank/DDBJ databases">
        <authorList>
            <person name="Evans L.H."/>
            <person name="Alamgir A."/>
            <person name="Owens N."/>
            <person name="Weber N.D."/>
            <person name="Virtaneva K."/>
            <person name="Barbian K."/>
            <person name="Babar A."/>
            <person name="Rosenke K."/>
        </authorList>
    </citation>
    <scope>NUCLEOTIDE SEQUENCE [LARGE SCALE GENOMIC DNA]</scope>
    <source>
        <strain evidence="1">CBS 101.48</strain>
    </source>
</reference>
<dbReference type="Proteomes" id="UP000078561">
    <property type="component" value="Unassembled WGS sequence"/>
</dbReference>
<organism evidence="1">
    <name type="scientific">Absidia glauca</name>
    <name type="common">Pin mould</name>
    <dbReference type="NCBI Taxonomy" id="4829"/>
    <lineage>
        <taxon>Eukaryota</taxon>
        <taxon>Fungi</taxon>
        <taxon>Fungi incertae sedis</taxon>
        <taxon>Mucoromycota</taxon>
        <taxon>Mucoromycotina</taxon>
        <taxon>Mucoromycetes</taxon>
        <taxon>Mucorales</taxon>
        <taxon>Cunninghamellaceae</taxon>
        <taxon>Absidia</taxon>
    </lineage>
</organism>
<name>A0A168R1I6_ABSGL</name>
<keyword evidence="2" id="KW-1185">Reference proteome</keyword>
<evidence type="ECO:0000313" key="2">
    <source>
        <dbReference type="Proteomes" id="UP000078561"/>
    </source>
</evidence>
<dbReference type="OrthoDB" id="2344405at2759"/>
<proteinExistence type="predicted"/>
<dbReference type="EMBL" id="LT554481">
    <property type="protein sequence ID" value="SAM05942.1"/>
    <property type="molecule type" value="Genomic_DNA"/>
</dbReference>
<sequence length="166" mass="18947">MGPGITHQILLLEGSTPPITYSYTMGVRYTNLSRGDVMVRGAIPLWCQSLILHECYRAWPPIKPGDTRSGLLPFAPHLSLTFIAICDKTDKIDDPELLLWYERFAMDTSDHEFYGQKIEDSPEWQMARLEILENAVLCDISAEDARAITSMAMAWSNQRQQQQQQQ</sequence>
<evidence type="ECO:0000313" key="1">
    <source>
        <dbReference type="EMBL" id="SAM05942.1"/>
    </source>
</evidence>
<dbReference type="InParanoid" id="A0A168R1I6"/>
<accession>A0A168R1I6</accession>
<dbReference type="AlphaFoldDB" id="A0A168R1I6"/>
<protein>
    <submittedName>
        <fullName evidence="1">Uncharacterized protein</fullName>
    </submittedName>
</protein>